<keyword evidence="2" id="KW-1185">Reference proteome</keyword>
<evidence type="ECO:0000313" key="1">
    <source>
        <dbReference type="EMBL" id="MBV4452543.1"/>
    </source>
</evidence>
<dbReference type="EMBL" id="JAHSTY010000001">
    <property type="protein sequence ID" value="MBV4452543.1"/>
    <property type="molecule type" value="Genomic_DNA"/>
</dbReference>
<dbReference type="RefSeq" id="WP_169376167.1">
    <property type="nucleotide sequence ID" value="NZ_JAHSTY010000001.1"/>
</dbReference>
<proteinExistence type="predicted"/>
<comment type="caution">
    <text evidence="1">The sequence shown here is derived from an EMBL/GenBank/DDBJ whole genome shotgun (WGS) entry which is preliminary data.</text>
</comment>
<accession>A0ABS6NWF2</accession>
<reference evidence="1" key="1">
    <citation type="submission" date="2021-06" db="EMBL/GenBank/DDBJ databases">
        <title>Updating the genus Pseudomonas: Description of 43 new species and partition of the Pseudomonas putida group.</title>
        <authorList>
            <person name="Girard L."/>
            <person name="Lood C."/>
            <person name="Vandamme P."/>
            <person name="Rokni-Zadeh H."/>
            <person name="Van Noort V."/>
            <person name="Hofte M."/>
            <person name="Lavigne R."/>
            <person name="De Mot R."/>
        </authorList>
    </citation>
    <scope>NUCLEOTIDE SEQUENCE</scope>
    <source>
        <strain evidence="1">SWRI103</strain>
    </source>
</reference>
<organism evidence="1 2">
    <name type="scientific">Pseudomonas azadiae</name>
    <dbReference type="NCBI Taxonomy" id="2843612"/>
    <lineage>
        <taxon>Bacteria</taxon>
        <taxon>Pseudomonadati</taxon>
        <taxon>Pseudomonadota</taxon>
        <taxon>Gammaproteobacteria</taxon>
        <taxon>Pseudomonadales</taxon>
        <taxon>Pseudomonadaceae</taxon>
        <taxon>Pseudomonas</taxon>
    </lineage>
</organism>
<protein>
    <submittedName>
        <fullName evidence="1">Uncharacterized protein</fullName>
    </submittedName>
</protein>
<name>A0ABS6NWF2_9PSED</name>
<sequence>MDLKIALGPGHDHQCPGNETFSTGYDLLQCFKEDCGKTIDLPATADERALDRQYAKLLESPGTLRRIAP</sequence>
<gene>
    <name evidence="1" type="ORF">KVG91_08005</name>
</gene>
<dbReference type="Proteomes" id="UP001048976">
    <property type="component" value="Unassembled WGS sequence"/>
</dbReference>
<evidence type="ECO:0000313" key="2">
    <source>
        <dbReference type="Proteomes" id="UP001048976"/>
    </source>
</evidence>